<dbReference type="InterPro" id="IPR015991">
    <property type="entry name" value="TatD/YcfH-like"/>
</dbReference>
<dbReference type="InterPro" id="IPR018228">
    <property type="entry name" value="DNase_TatD-rel_CS"/>
</dbReference>
<evidence type="ECO:0000313" key="6">
    <source>
        <dbReference type="Proteomes" id="UP000050421"/>
    </source>
</evidence>
<dbReference type="NCBIfam" id="TIGR00010">
    <property type="entry name" value="YchF/TatD family DNA exonuclease"/>
    <property type="match status" value="1"/>
</dbReference>
<evidence type="ECO:0000256" key="3">
    <source>
        <dbReference type="ARBA" id="ARBA00022801"/>
    </source>
</evidence>
<dbReference type="GO" id="GO:0005829">
    <property type="term" value="C:cytosol"/>
    <property type="evidence" value="ECO:0007669"/>
    <property type="project" value="TreeGrafter"/>
</dbReference>
<dbReference type="PROSITE" id="PS01091">
    <property type="entry name" value="TATD_3"/>
    <property type="match status" value="1"/>
</dbReference>
<dbReference type="GO" id="GO:0046872">
    <property type="term" value="F:metal ion binding"/>
    <property type="evidence" value="ECO:0007669"/>
    <property type="project" value="UniProtKB-KW"/>
</dbReference>
<dbReference type="PANTHER" id="PTHR46124">
    <property type="entry name" value="D-AMINOACYL-TRNA DEACYLASE"/>
    <property type="match status" value="1"/>
</dbReference>
<dbReference type="InterPro" id="IPR001130">
    <property type="entry name" value="TatD-like"/>
</dbReference>
<proteinExistence type="inferred from homology"/>
<dbReference type="OrthoDB" id="9810005at2"/>
<dbReference type="Pfam" id="PF01026">
    <property type="entry name" value="TatD_DNase"/>
    <property type="match status" value="1"/>
</dbReference>
<dbReference type="Proteomes" id="UP000050421">
    <property type="component" value="Unassembled WGS sequence"/>
</dbReference>
<dbReference type="eggNOG" id="COG0084">
    <property type="taxonomic scope" value="Bacteria"/>
</dbReference>
<dbReference type="PIRSF" id="PIRSF005902">
    <property type="entry name" value="DNase_TatD"/>
    <property type="match status" value="1"/>
</dbReference>
<sequence>MRLIDTHAHIYSPKFDSDRKAVMEAIQEAGVERIYMPNVDVETIDQMFQMEKDYPGRCIPMMGLHPCDVKENFEVQLEVMKEWLWKRPFAAVGEIGLDLYWDKSFFEQQKIALREQISWAQELDLPIVLHCRESMDETIEIIREMQDGKLRGIFHCFTGNLTQAMQIIELGFLLGIGGVVTYKNGGLDQVLPHLSLENLVLETDAPYLAPVPFRGKRNTPAYLPYIAERVGDLMQMSAVEVAEATSSNALNLFEKFENEL</sequence>
<evidence type="ECO:0000256" key="4">
    <source>
        <dbReference type="PIRSR" id="PIRSR005902-1"/>
    </source>
</evidence>
<name>A0A0P7YA99_9BACT</name>
<keyword evidence="2 4" id="KW-0479">Metal-binding</keyword>
<gene>
    <name evidence="5" type="primary">tatD</name>
    <name evidence="5" type="ORF">HLUCCX10_07170</name>
</gene>
<dbReference type="PATRIC" id="fig|1305737.6.peg.2077"/>
<dbReference type="PANTHER" id="PTHR46124:SF4">
    <property type="entry name" value="HYDROLASE TATD"/>
    <property type="match status" value="1"/>
</dbReference>
<evidence type="ECO:0000313" key="5">
    <source>
        <dbReference type="EMBL" id="KPQ17065.1"/>
    </source>
</evidence>
<protein>
    <submittedName>
        <fullName evidence="5">DNase family protein TatD</fullName>
    </submittedName>
</protein>
<dbReference type="FunFam" id="3.20.20.140:FF:000005">
    <property type="entry name" value="TatD family hydrolase"/>
    <property type="match status" value="1"/>
</dbReference>
<reference evidence="5 6" key="1">
    <citation type="submission" date="2015-09" db="EMBL/GenBank/DDBJ databases">
        <title>Identification and resolution of microdiversity through metagenomic sequencing of parallel consortia.</title>
        <authorList>
            <person name="Nelson W.C."/>
            <person name="Romine M.F."/>
            <person name="Lindemann S.R."/>
        </authorList>
    </citation>
    <scope>NUCLEOTIDE SEQUENCE [LARGE SCALE GENOMIC DNA]</scope>
    <source>
        <strain evidence="5">HL-49</strain>
    </source>
</reference>
<dbReference type="SUPFAM" id="SSF51556">
    <property type="entry name" value="Metallo-dependent hydrolases"/>
    <property type="match status" value="1"/>
</dbReference>
<organism evidence="5 6">
    <name type="scientific">Algoriphagus marincola HL-49</name>
    <dbReference type="NCBI Taxonomy" id="1305737"/>
    <lineage>
        <taxon>Bacteria</taxon>
        <taxon>Pseudomonadati</taxon>
        <taxon>Bacteroidota</taxon>
        <taxon>Cytophagia</taxon>
        <taxon>Cytophagales</taxon>
        <taxon>Cyclobacteriaceae</taxon>
        <taxon>Algoriphagus</taxon>
    </lineage>
</organism>
<keyword evidence="3" id="KW-0378">Hydrolase</keyword>
<feature type="binding site" evidence="4">
    <location>
        <position position="130"/>
    </location>
    <ligand>
        <name>a divalent metal cation</name>
        <dbReference type="ChEBI" id="CHEBI:60240"/>
        <label>2</label>
    </ligand>
</feature>
<feature type="binding site" evidence="4">
    <location>
        <position position="94"/>
    </location>
    <ligand>
        <name>a divalent metal cation</name>
        <dbReference type="ChEBI" id="CHEBI:60240"/>
        <label>1</label>
    </ligand>
</feature>
<dbReference type="EMBL" id="LJXT01000034">
    <property type="protein sequence ID" value="KPQ17065.1"/>
    <property type="molecule type" value="Genomic_DNA"/>
</dbReference>
<comment type="similarity">
    <text evidence="1">Belongs to the metallo-dependent hydrolases superfamily. TatD-type hydrolase family.</text>
</comment>
<dbReference type="CDD" id="cd01310">
    <property type="entry name" value="TatD_DNAse"/>
    <property type="match status" value="1"/>
</dbReference>
<comment type="caution">
    <text evidence="5">The sequence shown here is derived from an EMBL/GenBank/DDBJ whole genome shotgun (WGS) entry which is preliminary data.</text>
</comment>
<dbReference type="Gene3D" id="3.20.20.140">
    <property type="entry name" value="Metal-dependent hydrolases"/>
    <property type="match status" value="1"/>
</dbReference>
<evidence type="ECO:0000256" key="1">
    <source>
        <dbReference type="ARBA" id="ARBA00009275"/>
    </source>
</evidence>
<dbReference type="GO" id="GO:0016788">
    <property type="term" value="F:hydrolase activity, acting on ester bonds"/>
    <property type="evidence" value="ECO:0007669"/>
    <property type="project" value="InterPro"/>
</dbReference>
<dbReference type="InterPro" id="IPR032466">
    <property type="entry name" value="Metal_Hydrolase"/>
</dbReference>
<dbReference type="GO" id="GO:0004536">
    <property type="term" value="F:DNA nuclease activity"/>
    <property type="evidence" value="ECO:0007669"/>
    <property type="project" value="InterPro"/>
</dbReference>
<evidence type="ECO:0000256" key="2">
    <source>
        <dbReference type="ARBA" id="ARBA00022723"/>
    </source>
</evidence>
<feature type="binding site" evidence="4">
    <location>
        <position position="7"/>
    </location>
    <ligand>
        <name>a divalent metal cation</name>
        <dbReference type="ChEBI" id="CHEBI:60240"/>
        <label>1</label>
    </ligand>
</feature>
<feature type="binding site" evidence="4">
    <location>
        <position position="9"/>
    </location>
    <ligand>
        <name>a divalent metal cation</name>
        <dbReference type="ChEBI" id="CHEBI:60240"/>
        <label>1</label>
    </ligand>
</feature>
<feature type="binding site" evidence="4">
    <location>
        <position position="204"/>
    </location>
    <ligand>
        <name>a divalent metal cation</name>
        <dbReference type="ChEBI" id="CHEBI:60240"/>
        <label>1</label>
    </ligand>
</feature>
<dbReference type="AlphaFoldDB" id="A0A0P7YA99"/>
<accession>A0A0P7YA99</accession>
<dbReference type="STRING" id="1305737.GCA_000526355_02166"/>
<feature type="binding site" evidence="4">
    <location>
        <position position="155"/>
    </location>
    <ligand>
        <name>a divalent metal cation</name>
        <dbReference type="ChEBI" id="CHEBI:60240"/>
        <label>2</label>
    </ligand>
</feature>